<dbReference type="Gene3D" id="3.40.710.10">
    <property type="entry name" value="DD-peptidase/beta-lactamase superfamily"/>
    <property type="match status" value="1"/>
</dbReference>
<dbReference type="InterPro" id="IPR001466">
    <property type="entry name" value="Beta-lactam-related"/>
</dbReference>
<proteinExistence type="predicted"/>
<organism evidence="2 3">
    <name type="scientific">Nitritalea halalkaliphila LW7</name>
    <dbReference type="NCBI Taxonomy" id="1189621"/>
    <lineage>
        <taxon>Bacteria</taxon>
        <taxon>Pseudomonadati</taxon>
        <taxon>Bacteroidota</taxon>
        <taxon>Cytophagia</taxon>
        <taxon>Cytophagales</taxon>
        <taxon>Cyclobacteriaceae</taxon>
        <taxon>Nitritalea</taxon>
    </lineage>
</organism>
<dbReference type="InterPro" id="IPR012338">
    <property type="entry name" value="Beta-lactam/transpept-like"/>
</dbReference>
<gene>
    <name evidence="2" type="ORF">A3SI_11349</name>
</gene>
<dbReference type="STRING" id="1189621.A3SI_11349"/>
<dbReference type="Pfam" id="PF00144">
    <property type="entry name" value="Beta-lactamase"/>
    <property type="match status" value="1"/>
</dbReference>
<keyword evidence="3" id="KW-1185">Reference proteome</keyword>
<evidence type="ECO:0000313" key="2">
    <source>
        <dbReference type="EMBL" id="EIM75967.1"/>
    </source>
</evidence>
<protein>
    <submittedName>
        <fullName evidence="2">B-glucosidase</fullName>
    </submittedName>
</protein>
<dbReference type="EMBL" id="AJYA01000024">
    <property type="protein sequence ID" value="EIM75967.1"/>
    <property type="molecule type" value="Genomic_DNA"/>
</dbReference>
<evidence type="ECO:0000259" key="1">
    <source>
        <dbReference type="Pfam" id="PF00144"/>
    </source>
</evidence>
<reference evidence="2 3" key="1">
    <citation type="submission" date="2012-05" db="EMBL/GenBank/DDBJ databases">
        <title>Genome sequence of Nitritalea halalkaliphila LW7.</title>
        <authorList>
            <person name="Jangir P.K."/>
            <person name="Singh A."/>
            <person name="Shivaji S."/>
            <person name="Sharma R."/>
        </authorList>
    </citation>
    <scope>NUCLEOTIDE SEQUENCE [LARGE SCALE GENOMIC DNA]</scope>
    <source>
        <strain evidence="2 3">LW7</strain>
    </source>
</reference>
<name>I5C2B5_9BACT</name>
<dbReference type="Proteomes" id="UP000005551">
    <property type="component" value="Unassembled WGS sequence"/>
</dbReference>
<sequence length="125" mass="13998">MALNGGYYGDLALYSPETIATFTGYQSSISRRGFGWDKPEKELDKGGSAGKLAPKSTFGHTGFTGTCAWADPDNELIYVFLSNRVHPNAENNVLLKEGYRQRIHDVIYKSMQIELFQERLVDAED</sequence>
<feature type="domain" description="Beta-lactamase-related" evidence="1">
    <location>
        <begin position="29"/>
        <end position="92"/>
    </location>
</feature>
<accession>I5C2B5</accession>
<evidence type="ECO:0000313" key="3">
    <source>
        <dbReference type="Proteomes" id="UP000005551"/>
    </source>
</evidence>
<comment type="caution">
    <text evidence="2">The sequence shown here is derived from an EMBL/GenBank/DDBJ whole genome shotgun (WGS) entry which is preliminary data.</text>
</comment>
<dbReference type="SUPFAM" id="SSF56601">
    <property type="entry name" value="beta-lactamase/transpeptidase-like"/>
    <property type="match status" value="1"/>
</dbReference>
<dbReference type="AlphaFoldDB" id="I5C2B5"/>
<dbReference type="PATRIC" id="fig|1189621.3.peg.2365"/>